<dbReference type="Gene3D" id="3.70.10.10">
    <property type="match status" value="1"/>
</dbReference>
<evidence type="ECO:0000256" key="9">
    <source>
        <dbReference type="ARBA" id="ARBA00023125"/>
    </source>
</evidence>
<dbReference type="PIRSF" id="PIRSF000804">
    <property type="entry name" value="DNA_pol_III_b"/>
    <property type="match status" value="1"/>
</dbReference>
<accession>A0A7C9JES5</accession>
<evidence type="ECO:0000259" key="12">
    <source>
        <dbReference type="Pfam" id="PF02767"/>
    </source>
</evidence>
<dbReference type="InterPro" id="IPR001001">
    <property type="entry name" value="DNA_polIII_beta"/>
</dbReference>
<dbReference type="EMBL" id="QWKH01000137">
    <property type="protein sequence ID" value="NBI35500.1"/>
    <property type="molecule type" value="Genomic_DNA"/>
</dbReference>
<evidence type="ECO:0000256" key="2">
    <source>
        <dbReference type="ARBA" id="ARBA00010752"/>
    </source>
</evidence>
<dbReference type="GO" id="GO:0003887">
    <property type="term" value="F:DNA-directed DNA polymerase activity"/>
    <property type="evidence" value="ECO:0007669"/>
    <property type="project" value="UniProtKB-UniRule"/>
</dbReference>
<evidence type="ECO:0000256" key="7">
    <source>
        <dbReference type="ARBA" id="ARBA00022705"/>
    </source>
</evidence>
<dbReference type="AlphaFoldDB" id="A0A7C9JES5"/>
<keyword evidence="7 10" id="KW-0235">DNA replication</keyword>
<dbReference type="InterPro" id="IPR022635">
    <property type="entry name" value="DNA_polIII_beta_C"/>
</dbReference>
<protein>
    <recommendedName>
        <fullName evidence="3 10">Beta sliding clamp</fullName>
    </recommendedName>
</protein>
<dbReference type="Pfam" id="PF02768">
    <property type="entry name" value="DNA_pol3_beta_3"/>
    <property type="match status" value="1"/>
</dbReference>
<dbReference type="SMART" id="SM00480">
    <property type="entry name" value="POL3Bc"/>
    <property type="match status" value="1"/>
</dbReference>
<dbReference type="InterPro" id="IPR046938">
    <property type="entry name" value="DNA_clamp_sf"/>
</dbReference>
<comment type="function">
    <text evidence="10">Confers DNA tethering and processivity to DNA polymerases and other proteins. Acts as a clamp, forming a ring around DNA (a reaction catalyzed by the clamp-loading complex) which diffuses in an ATP-independent manner freely and bidirectionally along dsDNA. Initially characterized for its ability to contact the catalytic subunit of DNA polymerase III (Pol III), a complex, multichain enzyme responsible for most of the replicative synthesis in bacteria; Pol III exhibits 3'-5' exonuclease proofreading activity. The beta chain is required for initiation of replication as well as for processivity of DNA replication.</text>
</comment>
<dbReference type="InterPro" id="IPR022637">
    <property type="entry name" value="DNA_polIII_beta_cen"/>
</dbReference>
<reference evidence="14" key="1">
    <citation type="submission" date="2018-08" db="EMBL/GenBank/DDBJ databases">
        <title>Murine metabolic-syndrome-specific gut microbial biobank.</title>
        <authorList>
            <person name="Liu C."/>
        </authorList>
    </citation>
    <scope>NUCLEOTIDE SEQUENCE [LARGE SCALE GENOMIC DNA]</scope>
    <source>
        <strain evidence="14">Z82</strain>
    </source>
</reference>
<evidence type="ECO:0000259" key="13">
    <source>
        <dbReference type="Pfam" id="PF02768"/>
    </source>
</evidence>
<sequence length="365" mass="40125">MKFVINQSEFQSALSIVQKGASTRSTLPILAGIYIEARGDSITLQATDLELSIQYTVNAMVEEEGRAVFPAKLTLDVVKNLSNAAVYVVAEEDSAIITCDTTSFSLKTLDPEDFPGFPKVSTEQEICIPFNMFSQMVKRVEKMVSRDESRPIFTGILVSLEGGSLKMVATDTYRLALAEADLACEAEDFQAVISGAFMRELAALAPSDEGIHLALAENQIVAHYRNTVFINRRIEGNFPNYRMLIPDSYNTRVKVDQQRLTQAVRRMSVIGRADARVVFNISPEAKTLQLTSVEQDVGSAQEVVSCEGEGEELAISFNCSYVLDGLSALGGEEAYLETTTNRQPGIFRSADASDKFLYFVVPISM</sequence>
<name>A0A7C9JES5_9BACT</name>
<feature type="domain" description="DNA polymerase III beta sliding clamp central" evidence="12">
    <location>
        <begin position="128"/>
        <end position="240"/>
    </location>
</feature>
<dbReference type="GO" id="GO:0009360">
    <property type="term" value="C:DNA polymerase III complex"/>
    <property type="evidence" value="ECO:0007669"/>
    <property type="project" value="InterPro"/>
</dbReference>
<evidence type="ECO:0000256" key="4">
    <source>
        <dbReference type="ARBA" id="ARBA00022490"/>
    </source>
</evidence>
<feature type="domain" description="DNA polymerase III beta sliding clamp C-terminal" evidence="13">
    <location>
        <begin position="243"/>
        <end position="352"/>
    </location>
</feature>
<evidence type="ECO:0000256" key="5">
    <source>
        <dbReference type="ARBA" id="ARBA00022679"/>
    </source>
</evidence>
<dbReference type="PANTHER" id="PTHR30478">
    <property type="entry name" value="DNA POLYMERASE III SUBUNIT BETA"/>
    <property type="match status" value="1"/>
</dbReference>
<keyword evidence="8 10" id="KW-0239">DNA-directed DNA polymerase</keyword>
<dbReference type="Pfam" id="PF00712">
    <property type="entry name" value="DNA_pol3_beta"/>
    <property type="match status" value="1"/>
</dbReference>
<dbReference type="GO" id="GO:0003677">
    <property type="term" value="F:DNA binding"/>
    <property type="evidence" value="ECO:0007669"/>
    <property type="project" value="UniProtKB-UniRule"/>
</dbReference>
<dbReference type="Gene3D" id="3.10.150.10">
    <property type="entry name" value="DNA Polymerase III, subunit A, domain 2"/>
    <property type="match status" value="1"/>
</dbReference>
<dbReference type="Pfam" id="PF02767">
    <property type="entry name" value="DNA_pol3_beta_2"/>
    <property type="match status" value="1"/>
</dbReference>
<dbReference type="GO" id="GO:0008408">
    <property type="term" value="F:3'-5' exonuclease activity"/>
    <property type="evidence" value="ECO:0007669"/>
    <property type="project" value="InterPro"/>
</dbReference>
<evidence type="ECO:0000313" key="14">
    <source>
        <dbReference type="EMBL" id="NBI35500.1"/>
    </source>
</evidence>
<dbReference type="NCBIfam" id="TIGR00663">
    <property type="entry name" value="dnan"/>
    <property type="match status" value="1"/>
</dbReference>
<organism evidence="14">
    <name type="scientific">Muribaculaceae bacterium Z82</name>
    <dbReference type="NCBI Taxonomy" id="2304548"/>
    <lineage>
        <taxon>Bacteria</taxon>
        <taxon>Pseudomonadati</taxon>
        <taxon>Bacteroidota</taxon>
        <taxon>Bacteroidia</taxon>
        <taxon>Bacteroidales</taxon>
        <taxon>Muribaculaceae</taxon>
    </lineage>
</organism>
<keyword evidence="4 10" id="KW-0963">Cytoplasm</keyword>
<dbReference type="SUPFAM" id="SSF55979">
    <property type="entry name" value="DNA clamp"/>
    <property type="match status" value="3"/>
</dbReference>
<proteinExistence type="inferred from homology"/>
<keyword evidence="9" id="KW-0238">DNA-binding</keyword>
<dbReference type="GO" id="GO:0006271">
    <property type="term" value="P:DNA strand elongation involved in DNA replication"/>
    <property type="evidence" value="ECO:0007669"/>
    <property type="project" value="TreeGrafter"/>
</dbReference>
<dbReference type="PANTHER" id="PTHR30478:SF0">
    <property type="entry name" value="BETA SLIDING CLAMP"/>
    <property type="match status" value="1"/>
</dbReference>
<gene>
    <name evidence="14" type="primary">dnaN</name>
    <name evidence="14" type="ORF">D1639_10775</name>
</gene>
<evidence type="ECO:0000256" key="8">
    <source>
        <dbReference type="ARBA" id="ARBA00022932"/>
    </source>
</evidence>
<evidence type="ECO:0000256" key="10">
    <source>
        <dbReference type="PIRNR" id="PIRNR000804"/>
    </source>
</evidence>
<dbReference type="CDD" id="cd00140">
    <property type="entry name" value="beta_clamp"/>
    <property type="match status" value="1"/>
</dbReference>
<dbReference type="GO" id="GO:0005737">
    <property type="term" value="C:cytoplasm"/>
    <property type="evidence" value="ECO:0007669"/>
    <property type="project" value="UniProtKB-SubCell"/>
</dbReference>
<keyword evidence="5 10" id="KW-0808">Transferase</keyword>
<comment type="subcellular location">
    <subcellularLocation>
        <location evidence="1 10">Cytoplasm</location>
    </subcellularLocation>
</comment>
<evidence type="ECO:0000259" key="11">
    <source>
        <dbReference type="Pfam" id="PF00712"/>
    </source>
</evidence>
<comment type="similarity">
    <text evidence="2 10">Belongs to the beta sliding clamp family.</text>
</comment>
<comment type="caution">
    <text evidence="14">The sequence shown here is derived from an EMBL/GenBank/DDBJ whole genome shotgun (WGS) entry which is preliminary data.</text>
</comment>
<evidence type="ECO:0000256" key="1">
    <source>
        <dbReference type="ARBA" id="ARBA00004496"/>
    </source>
</evidence>
<dbReference type="InterPro" id="IPR022634">
    <property type="entry name" value="DNA_polIII_beta_N"/>
</dbReference>
<comment type="subunit">
    <text evidence="10">Forms a ring-shaped head-to-tail homodimer around DNA.</text>
</comment>
<keyword evidence="6 10" id="KW-0548">Nucleotidyltransferase</keyword>
<evidence type="ECO:0000256" key="6">
    <source>
        <dbReference type="ARBA" id="ARBA00022695"/>
    </source>
</evidence>
<feature type="domain" description="DNA polymerase III beta sliding clamp N-terminal" evidence="11">
    <location>
        <begin position="1"/>
        <end position="116"/>
    </location>
</feature>
<evidence type="ECO:0000256" key="3">
    <source>
        <dbReference type="ARBA" id="ARBA00021035"/>
    </source>
</evidence>